<gene>
    <name evidence="1" type="ORF">KOEU_08880</name>
</gene>
<keyword evidence="2" id="KW-1185">Reference proteome</keyword>
<dbReference type="STRING" id="33995.KOEU_08880"/>
<dbReference type="Proteomes" id="UP000037566">
    <property type="component" value="Unassembled WGS sequence"/>
</dbReference>
<comment type="caution">
    <text evidence="1">The sequence shown here is derived from an EMBL/GenBank/DDBJ whole genome shotgun (WGS) entry which is preliminary data.</text>
</comment>
<dbReference type="EMBL" id="LHUQ01000003">
    <property type="protein sequence ID" value="KON65612.1"/>
    <property type="molecule type" value="Genomic_DNA"/>
</dbReference>
<name>A0A0M0EK19_KOMEU</name>
<proteinExistence type="predicted"/>
<reference evidence="1" key="1">
    <citation type="submission" date="2015-08" db="EMBL/GenBank/DDBJ databases">
        <title>Draft genome sequence of Komagataeibacter europaeus CECT 8546 a cellulose producer strain from vinegar produced by the traditional method.</title>
        <authorList>
            <person name="Poehlein A."/>
            <person name="Valera M.J."/>
            <person name="Haack F.S."/>
            <person name="Mas A."/>
            <person name="Daniel R."/>
            <person name="Streit W.R."/>
            <person name="Mateo E."/>
        </authorList>
    </citation>
    <scope>NUCLEOTIDE SEQUENCE [LARGE SCALE GENOMIC DNA]</scope>
    <source>
        <strain evidence="1">CECT 8546</strain>
    </source>
</reference>
<dbReference type="AlphaFoldDB" id="A0A0M0EK19"/>
<protein>
    <submittedName>
        <fullName evidence="1">Uncharacterized protein</fullName>
    </submittedName>
</protein>
<accession>A0A0M0EK19</accession>
<dbReference type="KEGG" id="keu:S101446_02337"/>
<organism evidence="1 2">
    <name type="scientific">Komagataeibacter europaeus</name>
    <name type="common">Gluconacetobacter europaeus</name>
    <dbReference type="NCBI Taxonomy" id="33995"/>
    <lineage>
        <taxon>Bacteria</taxon>
        <taxon>Pseudomonadati</taxon>
        <taxon>Pseudomonadota</taxon>
        <taxon>Alphaproteobacteria</taxon>
        <taxon>Acetobacterales</taxon>
        <taxon>Acetobacteraceae</taxon>
        <taxon>Komagataeibacter</taxon>
    </lineage>
</organism>
<sequence length="61" mass="6748">MNPSALAYNVPEPLGACRDCLQKPVMAAPAVFFNHAVRRAPRQQEQDFRTYDGLRGCKGIA</sequence>
<evidence type="ECO:0000313" key="2">
    <source>
        <dbReference type="Proteomes" id="UP000037566"/>
    </source>
</evidence>
<evidence type="ECO:0000313" key="1">
    <source>
        <dbReference type="EMBL" id="KON65612.1"/>
    </source>
</evidence>